<reference evidence="2 3" key="2">
    <citation type="journal article" date="2003" name="Nat. Biotechnol.">
        <title>Complete genome sequence and comparative analysis of the industrial microorganism Streptomyces avermitilis.</title>
        <authorList>
            <person name="Ikeda H."/>
            <person name="Ishikawa J."/>
            <person name="Hanamoto A."/>
            <person name="Shinose M."/>
            <person name="Kikuchi H."/>
            <person name="Shiba T."/>
            <person name="Sakaki Y."/>
            <person name="Hattori M."/>
            <person name="Omura S."/>
        </authorList>
    </citation>
    <scope>NUCLEOTIDE SEQUENCE [LARGE SCALE GENOMIC DNA]</scope>
    <source>
        <strain evidence="3">ATCC 31267 / DSM 46492 / JCM 5070 / NBRC 14893 / NCIMB 12804 / NRRL 8165 / MA-4680</strain>
    </source>
</reference>
<feature type="region of interest" description="Disordered" evidence="1">
    <location>
        <begin position="1"/>
        <end position="25"/>
    </location>
</feature>
<dbReference type="eggNOG" id="ENOG5032N5Y">
    <property type="taxonomic scope" value="Bacteria"/>
</dbReference>
<evidence type="ECO:0000313" key="2">
    <source>
        <dbReference type="EMBL" id="BAC69458.1"/>
    </source>
</evidence>
<dbReference type="Proteomes" id="UP000000428">
    <property type="component" value="Chromosome"/>
</dbReference>
<evidence type="ECO:0000256" key="1">
    <source>
        <dbReference type="SAM" id="MobiDB-lite"/>
    </source>
</evidence>
<dbReference type="AlphaFoldDB" id="Q82MB3"/>
<protein>
    <submittedName>
        <fullName evidence="2">Uncharacterized protein</fullName>
    </submittedName>
</protein>
<proteinExistence type="predicted"/>
<reference evidence="2 3" key="3">
    <citation type="journal article" date="2014" name="J. Ind. Microbiol. Biotechnol.">
        <title>Genome mining of the Streptomyces avermitilis genome and development of genome-minimized hosts for heterologous expression of biosynthetic gene clusters.</title>
        <authorList>
            <person name="Ikeda H."/>
            <person name="Shin-ya K."/>
            <person name="Omura S."/>
        </authorList>
    </citation>
    <scope>NUCLEOTIDE SEQUENCE [LARGE SCALE GENOMIC DNA]</scope>
    <source>
        <strain evidence="3">ATCC 31267 / DSM 46492 / JCM 5070 / NBRC 14893 / NCIMB 12804 / NRRL 8165 / MA-4680</strain>
    </source>
</reference>
<gene>
    <name evidence="2" type="ORF">SAVERM_1747</name>
</gene>
<dbReference type="HOGENOM" id="CLU_180129_0_0_11"/>
<keyword evidence="3" id="KW-1185">Reference proteome</keyword>
<accession>Q82MB3</accession>
<organism evidence="2 3">
    <name type="scientific">Streptomyces avermitilis (strain ATCC 31267 / DSM 46492 / JCM 5070 / NBRC 14893 / NCIMB 12804 / NRRL 8165 / MA-4680)</name>
    <dbReference type="NCBI Taxonomy" id="227882"/>
    <lineage>
        <taxon>Bacteria</taxon>
        <taxon>Bacillati</taxon>
        <taxon>Actinomycetota</taxon>
        <taxon>Actinomycetes</taxon>
        <taxon>Kitasatosporales</taxon>
        <taxon>Streptomycetaceae</taxon>
        <taxon>Streptomyces</taxon>
    </lineage>
</organism>
<feature type="compositionally biased region" description="Basic and acidic residues" evidence="1">
    <location>
        <begin position="13"/>
        <end position="22"/>
    </location>
</feature>
<sequence>MPPVCPGAHAVHVPHDEADQGESRPMPTAVLTDRERAAVQAYLRLLQTVRATFDGPPDGRRPPAVPTAALAEAEQALSAAGLAGNEEEFFHLLRSWCPEG</sequence>
<evidence type="ECO:0000313" key="3">
    <source>
        <dbReference type="Proteomes" id="UP000000428"/>
    </source>
</evidence>
<dbReference type="EMBL" id="BA000030">
    <property type="protein sequence ID" value="BAC69458.1"/>
    <property type="molecule type" value="Genomic_DNA"/>
</dbReference>
<dbReference type="KEGG" id="sma:SAVERM_1747"/>
<reference evidence="2 3" key="1">
    <citation type="journal article" date="2001" name="Proc. Natl. Acad. Sci. U.S.A.">
        <title>Genome sequence of an industrial microorganism Streptomyces avermitilis: deducing the ability of producing secondary metabolites.</title>
        <authorList>
            <person name="Omura S."/>
            <person name="Ikeda H."/>
            <person name="Ishikawa J."/>
            <person name="Hanamoto A."/>
            <person name="Takahashi C."/>
            <person name="Shinose M."/>
            <person name="Takahashi Y."/>
            <person name="Horikawa H."/>
            <person name="Nakazawa H."/>
            <person name="Osonoe T."/>
            <person name="Kikuchi H."/>
            <person name="Shiba T."/>
            <person name="Sakaki Y."/>
            <person name="Hattori M."/>
        </authorList>
    </citation>
    <scope>NUCLEOTIDE SEQUENCE [LARGE SCALE GENOMIC DNA]</scope>
    <source>
        <strain evidence="3">ATCC 31267 / DSM 46492 / JCM 5070 / NBRC 14893 / NCIMB 12804 / NRRL 8165 / MA-4680</strain>
    </source>
</reference>
<name>Q82MB3_STRAW</name>